<accession>A0AA46SGX0</accession>
<gene>
    <name evidence="2" type="ORF">OCS65_28580</name>
</gene>
<dbReference type="AlphaFoldDB" id="A0AA46SGX0"/>
<dbReference type="RefSeq" id="WP_263510491.1">
    <property type="nucleotide sequence ID" value="NZ_CP106984.1"/>
</dbReference>
<name>A0AA46SGX0_9NOCA</name>
<proteinExistence type="predicted"/>
<dbReference type="EMBL" id="CP106984">
    <property type="protein sequence ID" value="UYF97221.1"/>
    <property type="molecule type" value="Genomic_DNA"/>
</dbReference>
<keyword evidence="2" id="KW-0614">Plasmid</keyword>
<keyword evidence="1" id="KW-0472">Membrane</keyword>
<keyword evidence="1" id="KW-1133">Transmembrane helix</keyword>
<feature type="transmembrane region" description="Helical" evidence="1">
    <location>
        <begin position="48"/>
        <end position="70"/>
    </location>
</feature>
<evidence type="ECO:0000256" key="1">
    <source>
        <dbReference type="SAM" id="Phobius"/>
    </source>
</evidence>
<dbReference type="GeneID" id="83624463"/>
<evidence type="ECO:0000313" key="3">
    <source>
        <dbReference type="Proteomes" id="UP001163947"/>
    </source>
</evidence>
<sequence>MKRIPRPARAGGSISRQKRIAGQREVKGSIILHAGRKRSALSPDAVRWVKIFGAFAVVIAISAIAGVPIFRYAVEEALPLPISQSVIHVEADGFSGSAPNVTVALEVDPSNSDLSLRVFANSEGNFEGSTVKVTLAGPIAKEVNDSDRQTSLCVQGRYPDFVLTAEEQISPEARLAFENNLRSGEGSHFSVLRIPTSVQFENGPRTEARIQCKLPSKGVRTDSGTGVSSALGFPSVSITINGFDLANSEDAFSLANRGILIRQSLYTEIINSTHKSQSDVVVQADSALHSEHLLAAMYTTSAVFWPHRSSSIDFPAVGVIVRDVAAYEAQQRRNLVAGILIGLAITLSIAISSSITDFALAHGRTKSALARTKIALHLIGRAIHSVKRWVNKMNWD</sequence>
<keyword evidence="1" id="KW-0812">Transmembrane</keyword>
<geneLocation type="plasmid" evidence="2 3">
    <name>pN1</name>
</geneLocation>
<reference evidence="2" key="1">
    <citation type="submission" date="2022-09" db="EMBL/GenBank/DDBJ databases">
        <title>The genome sequence of Rhodococcus aetherivorans N1.</title>
        <authorList>
            <person name="Jiang W."/>
        </authorList>
    </citation>
    <scope>NUCLEOTIDE SEQUENCE</scope>
    <source>
        <strain evidence="2">N1</strain>
        <plasmid evidence="2">pN1</plasmid>
    </source>
</reference>
<dbReference type="Proteomes" id="UP001163947">
    <property type="component" value="Plasmid pN1"/>
</dbReference>
<evidence type="ECO:0000313" key="2">
    <source>
        <dbReference type="EMBL" id="UYF97221.1"/>
    </source>
</evidence>
<organism evidence="2 3">
    <name type="scientific">Rhodococcus aetherivorans</name>
    <dbReference type="NCBI Taxonomy" id="191292"/>
    <lineage>
        <taxon>Bacteria</taxon>
        <taxon>Bacillati</taxon>
        <taxon>Actinomycetota</taxon>
        <taxon>Actinomycetes</taxon>
        <taxon>Mycobacteriales</taxon>
        <taxon>Nocardiaceae</taxon>
        <taxon>Rhodococcus</taxon>
    </lineage>
</organism>
<protein>
    <submittedName>
        <fullName evidence="2">Uncharacterized protein</fullName>
    </submittedName>
</protein>